<evidence type="ECO:0000256" key="1">
    <source>
        <dbReference type="ARBA" id="ARBA00011344"/>
    </source>
</evidence>
<dbReference type="NCBIfam" id="TIGR02957">
    <property type="entry name" value="SigX4"/>
    <property type="match status" value="1"/>
</dbReference>
<evidence type="ECO:0000259" key="3">
    <source>
        <dbReference type="Pfam" id="PF08281"/>
    </source>
</evidence>
<dbReference type="Pfam" id="PF08281">
    <property type="entry name" value="Sigma70_r4_2"/>
    <property type="match status" value="1"/>
</dbReference>
<dbReference type="InterPro" id="IPR013324">
    <property type="entry name" value="RNA_pol_sigma_r3/r4-like"/>
</dbReference>
<dbReference type="SUPFAM" id="SSF88659">
    <property type="entry name" value="Sigma3 and sigma4 domains of RNA polymerase sigma factors"/>
    <property type="match status" value="1"/>
</dbReference>
<evidence type="ECO:0000313" key="4">
    <source>
        <dbReference type="EMBL" id="TDQ40386.1"/>
    </source>
</evidence>
<sequence>MGEYAISTVKAYTEWKPMLTGLAYRMLGSMMDAEDIVQDVFISWEKTPQEHVRHPKSYLCRMVTNRCLDYLKSAAYRREQYIGEWLPEPIITNHNAETDPSDAFVAKESLTTAYLILLQQLSVTERMVFLLREVLRYDYDDIADIVDKSSVNCRQIFRRAKRSLGDIPEQPLTLSSKQQALVEQFTQALQSENTDQLLDLLSPEAIVYFDAGGKALAPLRPIFGPERISRLFAGIVSDAPPDYRFALCEVNGQPGAIAYTGTQVFAAISFQYCGNYIEAIYIVMNPEKLQRL</sequence>
<dbReference type="PANTHER" id="PTHR30173:SF36">
    <property type="entry name" value="ECF RNA POLYMERASE SIGMA FACTOR SIGJ"/>
    <property type="match status" value="1"/>
</dbReference>
<evidence type="ECO:0000313" key="5">
    <source>
        <dbReference type="Proteomes" id="UP000295632"/>
    </source>
</evidence>
<proteinExistence type="predicted"/>
<dbReference type="InterPro" id="IPR036388">
    <property type="entry name" value="WH-like_DNA-bd_sf"/>
</dbReference>
<name>A0A4R6U3X5_9BACI</name>
<dbReference type="RefSeq" id="WP_133580206.1">
    <property type="nucleotide sequence ID" value="NZ_SNYJ01000006.1"/>
</dbReference>
<reference evidence="4 5" key="1">
    <citation type="submission" date="2019-03" db="EMBL/GenBank/DDBJ databases">
        <title>Genomic Encyclopedia of Type Strains, Phase IV (KMG-IV): sequencing the most valuable type-strain genomes for metagenomic binning, comparative biology and taxonomic classification.</title>
        <authorList>
            <person name="Goeker M."/>
        </authorList>
    </citation>
    <scope>NUCLEOTIDE SEQUENCE [LARGE SCALE GENOMIC DNA]</scope>
    <source>
        <strain evidence="4 5">DSM 28697</strain>
    </source>
</reference>
<comment type="subunit">
    <text evidence="1">Interacts transiently with the RNA polymerase catalytic core formed by RpoA, RpoB, RpoC and RpoZ (2 alpha, 1 beta, 1 beta' and 1 omega subunit) to form the RNA polymerase holoenzyme that can initiate transcription.</text>
</comment>
<dbReference type="InterPro" id="IPR013249">
    <property type="entry name" value="RNA_pol_sigma70_r4_t2"/>
</dbReference>
<dbReference type="GO" id="GO:0016987">
    <property type="term" value="F:sigma factor activity"/>
    <property type="evidence" value="ECO:0007669"/>
    <property type="project" value="InterPro"/>
</dbReference>
<gene>
    <name evidence="4" type="ORF">EV213_106102</name>
</gene>
<dbReference type="Proteomes" id="UP000295632">
    <property type="component" value="Unassembled WGS sequence"/>
</dbReference>
<dbReference type="InterPro" id="IPR052704">
    <property type="entry name" value="ECF_Sigma-70_Domain"/>
</dbReference>
<dbReference type="SUPFAM" id="SSF54427">
    <property type="entry name" value="NTF2-like"/>
    <property type="match status" value="1"/>
</dbReference>
<dbReference type="InterPro" id="IPR007627">
    <property type="entry name" value="RNA_pol_sigma70_r2"/>
</dbReference>
<dbReference type="SUPFAM" id="SSF88946">
    <property type="entry name" value="Sigma2 domain of RNA polymerase sigma factors"/>
    <property type="match status" value="1"/>
</dbReference>
<dbReference type="Gene3D" id="1.10.10.10">
    <property type="entry name" value="Winged helix-like DNA-binding domain superfamily/Winged helix DNA-binding domain"/>
    <property type="match status" value="1"/>
</dbReference>
<dbReference type="InterPro" id="IPR032710">
    <property type="entry name" value="NTF2-like_dom_sf"/>
</dbReference>
<dbReference type="PANTHER" id="PTHR30173">
    <property type="entry name" value="SIGMA 19 FACTOR"/>
    <property type="match status" value="1"/>
</dbReference>
<feature type="domain" description="RNA polymerase sigma factor 70 region 4 type 2" evidence="3">
    <location>
        <begin position="117"/>
        <end position="164"/>
    </location>
</feature>
<dbReference type="Gene3D" id="1.10.1740.10">
    <property type="match status" value="1"/>
</dbReference>
<keyword evidence="5" id="KW-1185">Reference proteome</keyword>
<dbReference type="GO" id="GO:0003677">
    <property type="term" value="F:DNA binding"/>
    <property type="evidence" value="ECO:0007669"/>
    <property type="project" value="InterPro"/>
</dbReference>
<comment type="caution">
    <text evidence="4">The sequence shown here is derived from an EMBL/GenBank/DDBJ whole genome shotgun (WGS) entry which is preliminary data.</text>
</comment>
<dbReference type="AlphaFoldDB" id="A0A4R6U3X5"/>
<organism evidence="4 5">
    <name type="scientific">Aureibacillus halotolerans</name>
    <dbReference type="NCBI Taxonomy" id="1508390"/>
    <lineage>
        <taxon>Bacteria</taxon>
        <taxon>Bacillati</taxon>
        <taxon>Bacillota</taxon>
        <taxon>Bacilli</taxon>
        <taxon>Bacillales</taxon>
        <taxon>Bacillaceae</taxon>
        <taxon>Aureibacillus</taxon>
    </lineage>
</organism>
<evidence type="ECO:0000259" key="2">
    <source>
        <dbReference type="Pfam" id="PF04542"/>
    </source>
</evidence>
<feature type="domain" description="RNA polymerase sigma-70 region 2" evidence="2">
    <location>
        <begin position="12"/>
        <end position="74"/>
    </location>
</feature>
<protein>
    <submittedName>
        <fullName evidence="4">RNA polymerase sigma-70 factor (ECF subfamily)</fullName>
    </submittedName>
</protein>
<dbReference type="InterPro" id="IPR013325">
    <property type="entry name" value="RNA_pol_sigma_r2"/>
</dbReference>
<dbReference type="InterPro" id="IPR014303">
    <property type="entry name" value="RNA_pol_sigma-70_ECF"/>
</dbReference>
<dbReference type="Gene3D" id="3.10.450.50">
    <property type="match status" value="1"/>
</dbReference>
<dbReference type="EMBL" id="SNYJ01000006">
    <property type="protein sequence ID" value="TDQ40386.1"/>
    <property type="molecule type" value="Genomic_DNA"/>
</dbReference>
<dbReference type="NCBIfam" id="NF007214">
    <property type="entry name" value="PRK09636.1"/>
    <property type="match status" value="1"/>
</dbReference>
<dbReference type="NCBIfam" id="TIGR02937">
    <property type="entry name" value="sigma70-ECF"/>
    <property type="match status" value="1"/>
</dbReference>
<dbReference type="Pfam" id="PF04542">
    <property type="entry name" value="Sigma70_r2"/>
    <property type="match status" value="1"/>
</dbReference>
<dbReference type="OrthoDB" id="3211555at2"/>
<accession>A0A4R6U3X5</accession>
<dbReference type="InterPro" id="IPR014284">
    <property type="entry name" value="RNA_pol_sigma-70_dom"/>
</dbReference>
<dbReference type="GO" id="GO:0006352">
    <property type="term" value="P:DNA-templated transcription initiation"/>
    <property type="evidence" value="ECO:0007669"/>
    <property type="project" value="InterPro"/>
</dbReference>